<keyword evidence="5 8" id="KW-1133">Transmembrane helix</keyword>
<comment type="similarity">
    <text evidence="2 8">Belongs to the ZIP transporter (TC 2.A.5) family.</text>
</comment>
<feature type="transmembrane region" description="Helical" evidence="8">
    <location>
        <begin position="305"/>
        <end position="326"/>
    </location>
</feature>
<keyword evidence="3 8" id="KW-0813">Transport</keyword>
<dbReference type="GO" id="GO:0005886">
    <property type="term" value="C:plasma membrane"/>
    <property type="evidence" value="ECO:0007669"/>
    <property type="project" value="TreeGrafter"/>
</dbReference>
<name>A0A427YUP8_9TREE</name>
<dbReference type="Pfam" id="PF02535">
    <property type="entry name" value="Zip"/>
    <property type="match status" value="1"/>
</dbReference>
<sequence length="401" mass="42973">MSFDPHNVDLDTVDPSEVVCYLTLGSNEYSGNLGSRIAAVFVILVVSSVGTVFPVLGTKVRRLKLPLYVYLFARYFGAGVIVATAFIHLLDPAYDEIGPNTCVGMTGNWAVCSWPPAIVLVSVMFIFLLDFCAERMVAKKCGLAHGPVCSREAEDGGGEGAGTGSGIGACHAADDSHLHSGDQDEIETTVAQKEDLESTSPADDSPFHYTRGRGEGGGSSDTLAYEKVAAAAEVERDRLFRQQISAFLILEFGIIFHSVIIGLTLGTAGDEFSTLYPVIVIHQTFEGLGIGARLSGIPIPRSWGWLPWFLCAAYGLTTPVAMAIGLGMRYTYNGNSYTANIVSGVLDSIPAGVLIYTGLLELLARDFLFNAKRMNDSSGRLAFMIGFTLLGALMALLRKWA</sequence>
<evidence type="ECO:0000256" key="9">
    <source>
        <dbReference type="SAM" id="MobiDB-lite"/>
    </source>
</evidence>
<feature type="transmembrane region" description="Helical" evidence="8">
    <location>
        <begin position="246"/>
        <end position="268"/>
    </location>
</feature>
<dbReference type="NCBIfam" id="TIGR00820">
    <property type="entry name" value="zip"/>
    <property type="match status" value="1"/>
</dbReference>
<evidence type="ECO:0000256" key="2">
    <source>
        <dbReference type="ARBA" id="ARBA00006939"/>
    </source>
</evidence>
<feature type="region of interest" description="Disordered" evidence="9">
    <location>
        <begin position="191"/>
        <end position="219"/>
    </location>
</feature>
<dbReference type="AlphaFoldDB" id="A0A427YUP8"/>
<comment type="subcellular location">
    <subcellularLocation>
        <location evidence="1 8">Membrane</location>
        <topology evidence="1 8">Multi-pass membrane protein</topology>
    </subcellularLocation>
</comment>
<dbReference type="GO" id="GO:0000006">
    <property type="term" value="F:high-affinity zinc transmembrane transporter activity"/>
    <property type="evidence" value="ECO:0007669"/>
    <property type="project" value="TreeGrafter"/>
</dbReference>
<keyword evidence="6 8" id="KW-0406">Ion transport</keyword>
<evidence type="ECO:0000256" key="4">
    <source>
        <dbReference type="ARBA" id="ARBA00022692"/>
    </source>
</evidence>
<dbReference type="InterPro" id="IPR003689">
    <property type="entry name" value="ZIP"/>
</dbReference>
<evidence type="ECO:0000256" key="6">
    <source>
        <dbReference type="ARBA" id="ARBA00023065"/>
    </source>
</evidence>
<evidence type="ECO:0000313" key="11">
    <source>
        <dbReference type="Proteomes" id="UP000279259"/>
    </source>
</evidence>
<comment type="caution">
    <text evidence="10">The sequence shown here is derived from an EMBL/GenBank/DDBJ whole genome shotgun (WGS) entry which is preliminary data.</text>
</comment>
<feature type="transmembrane region" description="Helical" evidence="8">
    <location>
        <begin position="338"/>
        <end position="359"/>
    </location>
</feature>
<reference evidence="10 11" key="1">
    <citation type="submission" date="2018-11" db="EMBL/GenBank/DDBJ databases">
        <title>Genome sequence of Saitozyma podzolica DSM 27192.</title>
        <authorList>
            <person name="Aliyu H."/>
            <person name="Gorte O."/>
            <person name="Ochsenreither K."/>
        </authorList>
    </citation>
    <scope>NUCLEOTIDE SEQUENCE [LARGE SCALE GENOMIC DNA]</scope>
    <source>
        <strain evidence="10 11">DSM 27192</strain>
    </source>
</reference>
<protein>
    <submittedName>
        <fullName evidence="10">High-affinity Zn(2+) transporter zrt1</fullName>
    </submittedName>
</protein>
<proteinExistence type="inferred from homology"/>
<dbReference type="PANTHER" id="PTHR11040:SF32">
    <property type="entry name" value="ZINC-REGULATED TRANSPORTER 1"/>
    <property type="match status" value="1"/>
</dbReference>
<dbReference type="PANTHER" id="PTHR11040">
    <property type="entry name" value="ZINC/IRON TRANSPORTER"/>
    <property type="match status" value="1"/>
</dbReference>
<feature type="transmembrane region" description="Helical" evidence="8">
    <location>
        <begin position="68"/>
        <end position="90"/>
    </location>
</feature>
<keyword evidence="4 8" id="KW-0812">Transmembrane</keyword>
<evidence type="ECO:0000256" key="7">
    <source>
        <dbReference type="ARBA" id="ARBA00023136"/>
    </source>
</evidence>
<evidence type="ECO:0000256" key="3">
    <source>
        <dbReference type="ARBA" id="ARBA00022448"/>
    </source>
</evidence>
<keyword evidence="7 8" id="KW-0472">Membrane</keyword>
<feature type="transmembrane region" description="Helical" evidence="8">
    <location>
        <begin position="37"/>
        <end position="56"/>
    </location>
</feature>
<evidence type="ECO:0000256" key="5">
    <source>
        <dbReference type="ARBA" id="ARBA00022989"/>
    </source>
</evidence>
<accession>A0A427YUP8</accession>
<keyword evidence="11" id="KW-1185">Reference proteome</keyword>
<comment type="caution">
    <text evidence="8">Lacks conserved residue(s) required for the propagation of feature annotation.</text>
</comment>
<organism evidence="10 11">
    <name type="scientific">Saitozyma podzolica</name>
    <dbReference type="NCBI Taxonomy" id="1890683"/>
    <lineage>
        <taxon>Eukaryota</taxon>
        <taxon>Fungi</taxon>
        <taxon>Dikarya</taxon>
        <taxon>Basidiomycota</taxon>
        <taxon>Agaricomycotina</taxon>
        <taxon>Tremellomycetes</taxon>
        <taxon>Tremellales</taxon>
        <taxon>Trimorphomycetaceae</taxon>
        <taxon>Saitozyma</taxon>
    </lineage>
</organism>
<dbReference type="EMBL" id="RSCD01000002">
    <property type="protein sequence ID" value="RSH94864.1"/>
    <property type="molecule type" value="Genomic_DNA"/>
</dbReference>
<evidence type="ECO:0000313" key="10">
    <source>
        <dbReference type="EMBL" id="RSH94864.1"/>
    </source>
</evidence>
<evidence type="ECO:0000256" key="1">
    <source>
        <dbReference type="ARBA" id="ARBA00004141"/>
    </source>
</evidence>
<evidence type="ECO:0000256" key="8">
    <source>
        <dbReference type="RuleBase" id="RU362088"/>
    </source>
</evidence>
<dbReference type="InterPro" id="IPR004698">
    <property type="entry name" value="Zn/Fe_permease_fun/pln"/>
</dbReference>
<feature type="transmembrane region" description="Helical" evidence="8">
    <location>
        <begin position="379"/>
        <end position="397"/>
    </location>
</feature>
<feature type="transmembrane region" description="Helical" evidence="8">
    <location>
        <begin position="114"/>
        <end position="133"/>
    </location>
</feature>
<gene>
    <name evidence="10" type="primary">ZRT1_1</name>
    <name evidence="10" type="ORF">EHS25_004670</name>
</gene>
<dbReference type="GO" id="GO:0071578">
    <property type="term" value="P:zinc ion import across plasma membrane"/>
    <property type="evidence" value="ECO:0007669"/>
    <property type="project" value="TreeGrafter"/>
</dbReference>
<dbReference type="Proteomes" id="UP000279259">
    <property type="component" value="Unassembled WGS sequence"/>
</dbReference>
<dbReference type="OrthoDB" id="448280at2759"/>
<dbReference type="STRING" id="1890683.A0A427YUP8"/>